<accession>A0ABS5VRK3</accession>
<gene>
    <name evidence="1" type="ORF">KK060_10230</name>
</gene>
<keyword evidence="2" id="KW-1185">Reference proteome</keyword>
<name>A0ABS5VRK3_9BACT</name>
<proteinExistence type="predicted"/>
<protein>
    <submittedName>
        <fullName evidence="1">Uncharacterized protein</fullName>
    </submittedName>
</protein>
<dbReference type="EMBL" id="JAHESD010000018">
    <property type="protein sequence ID" value="MBT1703658.1"/>
    <property type="molecule type" value="Genomic_DNA"/>
</dbReference>
<evidence type="ECO:0000313" key="1">
    <source>
        <dbReference type="EMBL" id="MBT1703658.1"/>
    </source>
</evidence>
<dbReference type="Proteomes" id="UP000772618">
    <property type="component" value="Unassembled WGS sequence"/>
</dbReference>
<dbReference type="RefSeq" id="WP_254153620.1">
    <property type="nucleotide sequence ID" value="NZ_JAHESD010000018.1"/>
</dbReference>
<organism evidence="1 2">
    <name type="scientific">Chryseosolibacter indicus</name>
    <dbReference type="NCBI Taxonomy" id="2782351"/>
    <lineage>
        <taxon>Bacteria</taxon>
        <taxon>Pseudomonadati</taxon>
        <taxon>Bacteroidota</taxon>
        <taxon>Cytophagia</taxon>
        <taxon>Cytophagales</taxon>
        <taxon>Chryseotaleaceae</taxon>
        <taxon>Chryseosolibacter</taxon>
    </lineage>
</organism>
<comment type="caution">
    <text evidence="1">The sequence shown here is derived from an EMBL/GenBank/DDBJ whole genome shotgun (WGS) entry which is preliminary data.</text>
</comment>
<evidence type="ECO:0000313" key="2">
    <source>
        <dbReference type="Proteomes" id="UP000772618"/>
    </source>
</evidence>
<reference evidence="1 2" key="1">
    <citation type="submission" date="2021-05" db="EMBL/GenBank/DDBJ databases">
        <title>A Polyphasic approach of four new species of the genus Ohtaekwangia: Ohtaekwangia histidinii sp. nov., Ohtaekwangia cretensis sp. nov., Ohtaekwangia indiensis sp. nov., Ohtaekwangia reichenbachii sp. nov. from diverse environment.</title>
        <authorList>
            <person name="Octaviana S."/>
        </authorList>
    </citation>
    <scope>NUCLEOTIDE SEQUENCE [LARGE SCALE GENOMIC DNA]</scope>
    <source>
        <strain evidence="1 2">PWU20</strain>
    </source>
</reference>
<sequence>MEAVELNNTIIQEMTQLLEKTSVESFAPVITETASDEQTLEAILISLKTINARYDKNDAIVQIRGLMEKYNIQIDEILEQIKY</sequence>